<dbReference type="Proteomes" id="UP000238034">
    <property type="component" value="Unassembled WGS sequence"/>
</dbReference>
<reference evidence="1 2" key="1">
    <citation type="submission" date="2018-03" db="EMBL/GenBank/DDBJ databases">
        <title>Genomic Encyclopedia of Type Strains, Phase III (KMG-III): the genomes of soil and plant-associated and newly described type strains.</title>
        <authorList>
            <person name="Whitman W."/>
        </authorList>
    </citation>
    <scope>NUCLEOTIDE SEQUENCE [LARGE SCALE GENOMIC DNA]</scope>
    <source>
        <strain evidence="1 2">CGMCC 1.9313</strain>
    </source>
</reference>
<dbReference type="AlphaFoldDB" id="A0A2T0TYN1"/>
<keyword evidence="2" id="KW-1185">Reference proteome</keyword>
<evidence type="ECO:0000313" key="1">
    <source>
        <dbReference type="EMBL" id="PRY50805.1"/>
    </source>
</evidence>
<organism evidence="1 2">
    <name type="scientific">Arcticibacter pallidicorallinus</name>
    <dbReference type="NCBI Taxonomy" id="1259464"/>
    <lineage>
        <taxon>Bacteria</taxon>
        <taxon>Pseudomonadati</taxon>
        <taxon>Bacteroidota</taxon>
        <taxon>Sphingobacteriia</taxon>
        <taxon>Sphingobacteriales</taxon>
        <taxon>Sphingobacteriaceae</taxon>
        <taxon>Arcticibacter</taxon>
    </lineage>
</organism>
<accession>A0A2T0TYN1</accession>
<proteinExistence type="predicted"/>
<name>A0A2T0TYN1_9SPHI</name>
<gene>
    <name evidence="1" type="ORF">B0I27_1089</name>
</gene>
<evidence type="ECO:0000313" key="2">
    <source>
        <dbReference type="Proteomes" id="UP000238034"/>
    </source>
</evidence>
<comment type="caution">
    <text evidence="1">The sequence shown here is derived from an EMBL/GenBank/DDBJ whole genome shotgun (WGS) entry which is preliminary data.</text>
</comment>
<dbReference type="EMBL" id="PVTH01000008">
    <property type="protein sequence ID" value="PRY50805.1"/>
    <property type="molecule type" value="Genomic_DNA"/>
</dbReference>
<sequence>MEVVIMDIELKYRIVEKIIQSNDDTLLNEIKSLVGLSEGDFWGDLPVEVQKAVNKAKAELDRGEGVPHDQVMAEMKARYLNR</sequence>
<protein>
    <submittedName>
        <fullName evidence="1">Uncharacterized protein</fullName>
    </submittedName>
</protein>